<dbReference type="PANTHER" id="PTHR10815:SF5">
    <property type="entry name" value="METHYLATED-DNA--PROTEIN-CYSTEINE METHYLTRANSFERASE"/>
    <property type="match status" value="1"/>
</dbReference>
<dbReference type="InterPro" id="IPR001497">
    <property type="entry name" value="MethylDNA_cys_MeTrfase_AS"/>
</dbReference>
<evidence type="ECO:0000313" key="14">
    <source>
        <dbReference type="Proteomes" id="UP000233742"/>
    </source>
</evidence>
<sequence length="351" mass="37902">MFDLPEPGALYDALTARDPAYDGRAYVGVTTTGIFCRLTCPARKPRPENCRWFASPADAAAAGFRPCRRCHPTGPEAEGHAAIAALIGALNADPERRWSEADLVALGHDPSTIRRAFKRHFGQTFLEIARVARLRSGLKSMTKGTAMIDAQLDAGFVSASGFRSAFARLFGHPPHAMRGASDLRADWIETPLGGMIAITDDSALHLLEFTDRKALPQGLQRLSGLVGGRIGLGRTALTDRVESQLTEFFAGHRARFDLDLHLHGTDFQQRVWQGLRAIPAGETRSYAALADQIGKPAATRAVANANAGNRIAIVIPCHRVIGADGTLTGYAGGLWRKQRLIEIERSYGAAA</sequence>
<dbReference type="GO" id="GO:0008270">
    <property type="term" value="F:zinc ion binding"/>
    <property type="evidence" value="ECO:0007669"/>
    <property type="project" value="InterPro"/>
</dbReference>
<dbReference type="InterPro" id="IPR036388">
    <property type="entry name" value="WH-like_DNA-bd_sf"/>
</dbReference>
<dbReference type="InterPro" id="IPR035451">
    <property type="entry name" value="Ada-like_dom_sf"/>
</dbReference>
<dbReference type="GO" id="GO:0043565">
    <property type="term" value="F:sequence-specific DNA binding"/>
    <property type="evidence" value="ECO:0007669"/>
    <property type="project" value="InterPro"/>
</dbReference>
<dbReference type="EC" id="2.1.1.63" evidence="3"/>
<keyword evidence="7" id="KW-0010">Activator</keyword>
<evidence type="ECO:0000256" key="5">
    <source>
        <dbReference type="ARBA" id="ARBA00022679"/>
    </source>
</evidence>
<dbReference type="Gene3D" id="3.30.160.70">
    <property type="entry name" value="Methylated DNA-protein cysteine methyltransferase domain"/>
    <property type="match status" value="1"/>
</dbReference>
<dbReference type="Gene3D" id="3.40.10.10">
    <property type="entry name" value="DNA Methylphosphotriester Repair Domain"/>
    <property type="match status" value="1"/>
</dbReference>
<evidence type="ECO:0000256" key="9">
    <source>
        <dbReference type="ARBA" id="ARBA00049348"/>
    </source>
</evidence>
<keyword evidence="4" id="KW-0489">Methyltransferase</keyword>
<dbReference type="GO" id="GO:0032259">
    <property type="term" value="P:methylation"/>
    <property type="evidence" value="ECO:0007669"/>
    <property type="project" value="UniProtKB-KW"/>
</dbReference>
<dbReference type="InterPro" id="IPR016221">
    <property type="entry name" value="Bifunct_regulatory_prot_Ada"/>
</dbReference>
<dbReference type="PANTHER" id="PTHR10815">
    <property type="entry name" value="METHYLATED-DNA--PROTEIN-CYSTEINE METHYLTRANSFERASE"/>
    <property type="match status" value="1"/>
</dbReference>
<dbReference type="SUPFAM" id="SSF46767">
    <property type="entry name" value="Methylated DNA-protein cysteine methyltransferase, C-terminal domain"/>
    <property type="match status" value="1"/>
</dbReference>
<dbReference type="Gene3D" id="1.10.10.10">
    <property type="entry name" value="Winged helix-like DNA-binding domain superfamily/Winged helix DNA-binding domain"/>
    <property type="match status" value="1"/>
</dbReference>
<evidence type="ECO:0000256" key="11">
    <source>
        <dbReference type="PIRSR" id="PIRSR000409-3"/>
    </source>
</evidence>
<dbReference type="GO" id="GO:0003700">
    <property type="term" value="F:DNA-binding transcription factor activity"/>
    <property type="evidence" value="ECO:0007669"/>
    <property type="project" value="InterPro"/>
</dbReference>
<comment type="catalytic activity">
    <reaction evidence="9">
        <text>a 6-O-methyl-2'-deoxyguanosine in DNA + L-cysteinyl-[protein] = S-methyl-L-cysteinyl-[protein] + a 2'-deoxyguanosine in DNA</text>
        <dbReference type="Rhea" id="RHEA:24000"/>
        <dbReference type="Rhea" id="RHEA-COMP:10131"/>
        <dbReference type="Rhea" id="RHEA-COMP:10132"/>
        <dbReference type="Rhea" id="RHEA-COMP:11367"/>
        <dbReference type="Rhea" id="RHEA-COMP:11368"/>
        <dbReference type="ChEBI" id="CHEBI:29950"/>
        <dbReference type="ChEBI" id="CHEBI:82612"/>
        <dbReference type="ChEBI" id="CHEBI:85445"/>
        <dbReference type="ChEBI" id="CHEBI:85448"/>
        <dbReference type="EC" id="2.1.1.63"/>
    </reaction>
</comment>
<comment type="catalytic activity">
    <reaction evidence="1">
        <text>a 4-O-methyl-thymidine in DNA + L-cysteinyl-[protein] = a thymidine in DNA + S-methyl-L-cysteinyl-[protein]</text>
        <dbReference type="Rhea" id="RHEA:53428"/>
        <dbReference type="Rhea" id="RHEA-COMP:10131"/>
        <dbReference type="Rhea" id="RHEA-COMP:10132"/>
        <dbReference type="Rhea" id="RHEA-COMP:13555"/>
        <dbReference type="Rhea" id="RHEA-COMP:13556"/>
        <dbReference type="ChEBI" id="CHEBI:29950"/>
        <dbReference type="ChEBI" id="CHEBI:82612"/>
        <dbReference type="ChEBI" id="CHEBI:137386"/>
        <dbReference type="ChEBI" id="CHEBI:137387"/>
        <dbReference type="EC" id="2.1.1.63"/>
    </reaction>
</comment>
<dbReference type="CDD" id="cd06445">
    <property type="entry name" value="ATase"/>
    <property type="match status" value="1"/>
</dbReference>
<dbReference type="Gene3D" id="1.10.10.60">
    <property type="entry name" value="Homeodomain-like"/>
    <property type="match status" value="1"/>
</dbReference>
<dbReference type="GO" id="GO:0003908">
    <property type="term" value="F:methylated-DNA-[protein]-cysteine S-methyltransferase activity"/>
    <property type="evidence" value="ECO:0007669"/>
    <property type="project" value="UniProtKB-EC"/>
</dbReference>
<feature type="domain" description="HTH araC/xylS-type" evidence="12">
    <location>
        <begin position="106"/>
        <end position="180"/>
    </location>
</feature>
<name>A0A2K9F4N5_9RHOB</name>
<dbReference type="InterPro" id="IPR004026">
    <property type="entry name" value="Ada_DNA_repair_Zn-bd"/>
</dbReference>
<reference evidence="13 14" key="1">
    <citation type="submission" date="2017-12" db="EMBL/GenBank/DDBJ databases">
        <authorList>
            <person name="Hurst M.R.H."/>
        </authorList>
    </citation>
    <scope>NUCLEOTIDE SEQUENCE [LARGE SCALE GENOMIC DNA]</scope>
    <source>
        <strain evidence="13 14">BM15</strain>
    </source>
</reference>
<evidence type="ECO:0000256" key="3">
    <source>
        <dbReference type="ARBA" id="ARBA00011918"/>
    </source>
</evidence>
<evidence type="ECO:0000256" key="8">
    <source>
        <dbReference type="ARBA" id="ARBA00023204"/>
    </source>
</evidence>
<evidence type="ECO:0000256" key="4">
    <source>
        <dbReference type="ARBA" id="ARBA00022603"/>
    </source>
</evidence>
<dbReference type="InterPro" id="IPR036217">
    <property type="entry name" value="MethylDNA_cys_MeTrfase_DNAb"/>
</dbReference>
<dbReference type="AlphaFoldDB" id="A0A2K9F4N5"/>
<dbReference type="OrthoDB" id="9802228at2"/>
<dbReference type="PROSITE" id="PS01124">
    <property type="entry name" value="HTH_ARAC_FAMILY_2"/>
    <property type="match status" value="1"/>
</dbReference>
<dbReference type="Proteomes" id="UP000233742">
    <property type="component" value="Chromosome"/>
</dbReference>
<dbReference type="FunFam" id="1.10.10.10:FF:000214">
    <property type="entry name" value="Methylated-DNA--protein-cysteine methyltransferase"/>
    <property type="match status" value="1"/>
</dbReference>
<dbReference type="InterPro" id="IPR018060">
    <property type="entry name" value="HTH_AraC"/>
</dbReference>
<feature type="binding site" evidence="11">
    <location>
        <position position="70"/>
    </location>
    <ligand>
        <name>Zn(2+)</name>
        <dbReference type="ChEBI" id="CHEBI:29105"/>
    </ligand>
</feature>
<dbReference type="InterPro" id="IPR014048">
    <property type="entry name" value="MethylDNA_cys_MeTrfase_DNA-bd"/>
</dbReference>
<evidence type="ECO:0000313" key="13">
    <source>
        <dbReference type="EMBL" id="AUH35362.1"/>
    </source>
</evidence>
<dbReference type="SMART" id="SM00342">
    <property type="entry name" value="HTH_ARAC"/>
    <property type="match status" value="1"/>
</dbReference>
<feature type="active site" description="Nucleophile; methyl group acceptor from either O6-methylguanine or O4-methylthymine" evidence="10">
    <location>
        <position position="317"/>
    </location>
</feature>
<dbReference type="KEGG" id="paro:CUV01_10330"/>
<keyword evidence="5" id="KW-0808">Transferase</keyword>
<keyword evidence="11" id="KW-0479">Metal-binding</keyword>
<keyword evidence="6" id="KW-0227">DNA damage</keyword>
<comment type="similarity">
    <text evidence="2">Belongs to the MGMT family.</text>
</comment>
<dbReference type="Pfam" id="PF12833">
    <property type="entry name" value="HTH_18"/>
    <property type="match status" value="1"/>
</dbReference>
<dbReference type="NCBIfam" id="TIGR00589">
    <property type="entry name" value="ogt"/>
    <property type="match status" value="1"/>
</dbReference>
<accession>A0A2K9F4N5</accession>
<dbReference type="SUPFAM" id="SSF53155">
    <property type="entry name" value="Methylated DNA-protein cysteine methyltransferase domain"/>
    <property type="match status" value="1"/>
</dbReference>
<evidence type="ECO:0000256" key="1">
    <source>
        <dbReference type="ARBA" id="ARBA00001286"/>
    </source>
</evidence>
<comment type="cofactor">
    <cofactor evidence="11">
        <name>Zn(2+)</name>
        <dbReference type="ChEBI" id="CHEBI:29105"/>
    </cofactor>
    <text evidence="11">Binds 1 zinc ion per subunit.</text>
</comment>
<feature type="binding site" evidence="11">
    <location>
        <position position="40"/>
    </location>
    <ligand>
        <name>Zn(2+)</name>
        <dbReference type="ChEBI" id="CHEBI:29105"/>
    </ligand>
</feature>
<dbReference type="InterPro" id="IPR036631">
    <property type="entry name" value="MGMT_N_sf"/>
</dbReference>
<feature type="binding site" evidence="11">
    <location>
        <position position="67"/>
    </location>
    <ligand>
        <name>Zn(2+)</name>
        <dbReference type="ChEBI" id="CHEBI:29105"/>
    </ligand>
</feature>
<organism evidence="13 14">
    <name type="scientific">Paracoccus tegillarcae</name>
    <dbReference type="NCBI Taxonomy" id="1529068"/>
    <lineage>
        <taxon>Bacteria</taxon>
        <taxon>Pseudomonadati</taxon>
        <taxon>Pseudomonadota</taxon>
        <taxon>Alphaproteobacteria</taxon>
        <taxon>Rhodobacterales</taxon>
        <taxon>Paracoccaceae</taxon>
        <taxon>Paracoccus</taxon>
    </lineage>
</organism>
<dbReference type="SUPFAM" id="SSF57884">
    <property type="entry name" value="Ada DNA repair protein, N-terminal domain (N-Ada 10)"/>
    <property type="match status" value="1"/>
</dbReference>
<evidence type="ECO:0000256" key="10">
    <source>
        <dbReference type="PIRSR" id="PIRSR000409-1"/>
    </source>
</evidence>
<proteinExistence type="inferred from homology"/>
<gene>
    <name evidence="13" type="ORF">CUV01_10330</name>
</gene>
<dbReference type="Pfam" id="PF01035">
    <property type="entry name" value="DNA_binding_1"/>
    <property type="match status" value="1"/>
</dbReference>
<feature type="active site" description="Nucleophile; methyl group acceptor from methylphosphotriester" evidence="10">
    <location>
        <position position="36"/>
    </location>
</feature>
<keyword evidence="8" id="KW-0234">DNA repair</keyword>
<dbReference type="PIRSF" id="PIRSF000409">
    <property type="entry name" value="Ada"/>
    <property type="match status" value="1"/>
</dbReference>
<keyword evidence="14" id="KW-1185">Reference proteome</keyword>
<evidence type="ECO:0000256" key="7">
    <source>
        <dbReference type="ARBA" id="ARBA00023159"/>
    </source>
</evidence>
<dbReference type="EMBL" id="CP025408">
    <property type="protein sequence ID" value="AUH35362.1"/>
    <property type="molecule type" value="Genomic_DNA"/>
</dbReference>
<keyword evidence="11" id="KW-0862">Zinc</keyword>
<dbReference type="GO" id="GO:0006281">
    <property type="term" value="P:DNA repair"/>
    <property type="evidence" value="ECO:0007669"/>
    <property type="project" value="UniProtKB-KW"/>
</dbReference>
<dbReference type="PROSITE" id="PS00374">
    <property type="entry name" value="MGMT"/>
    <property type="match status" value="1"/>
</dbReference>
<protein>
    <recommendedName>
        <fullName evidence="3">methylated-DNA--[protein]-cysteine S-methyltransferase</fullName>
        <ecNumber evidence="3">2.1.1.63</ecNumber>
    </recommendedName>
</protein>
<dbReference type="Pfam" id="PF02805">
    <property type="entry name" value="Ada_Zn_binding"/>
    <property type="match status" value="1"/>
</dbReference>
<evidence type="ECO:0000256" key="2">
    <source>
        <dbReference type="ARBA" id="ARBA00008711"/>
    </source>
</evidence>
<evidence type="ECO:0000256" key="6">
    <source>
        <dbReference type="ARBA" id="ARBA00022763"/>
    </source>
</evidence>
<evidence type="ECO:0000259" key="12">
    <source>
        <dbReference type="PROSITE" id="PS01124"/>
    </source>
</evidence>
<feature type="binding site" evidence="11">
    <location>
        <position position="36"/>
    </location>
    <ligand>
        <name>Zn(2+)</name>
        <dbReference type="ChEBI" id="CHEBI:29105"/>
    </ligand>
</feature>